<gene>
    <name evidence="2" type="ORF">HII31_05616</name>
</gene>
<dbReference type="Proteomes" id="UP000660729">
    <property type="component" value="Unassembled WGS sequence"/>
</dbReference>
<reference evidence="2" key="1">
    <citation type="submission" date="2020-04" db="EMBL/GenBank/DDBJ databases">
        <title>Draft genome resource of the tomato pathogen Pseudocercospora fuligena.</title>
        <authorList>
            <person name="Zaccaron A."/>
        </authorList>
    </citation>
    <scope>NUCLEOTIDE SEQUENCE</scope>
    <source>
        <strain evidence="2">PF001</strain>
    </source>
</reference>
<dbReference type="EMBL" id="JABCIY010000096">
    <property type="protein sequence ID" value="KAF7193055.1"/>
    <property type="molecule type" value="Genomic_DNA"/>
</dbReference>
<feature type="compositionally biased region" description="Acidic residues" evidence="1">
    <location>
        <begin position="530"/>
        <end position="543"/>
    </location>
</feature>
<feature type="compositionally biased region" description="Basic residues" evidence="1">
    <location>
        <begin position="136"/>
        <end position="145"/>
    </location>
</feature>
<evidence type="ECO:0000313" key="2">
    <source>
        <dbReference type="EMBL" id="KAF7193055.1"/>
    </source>
</evidence>
<feature type="compositionally biased region" description="Basic and acidic residues" evidence="1">
    <location>
        <begin position="118"/>
        <end position="135"/>
    </location>
</feature>
<feature type="region of interest" description="Disordered" evidence="1">
    <location>
        <begin position="94"/>
        <end position="156"/>
    </location>
</feature>
<dbReference type="OrthoDB" id="4760831at2759"/>
<keyword evidence="3" id="KW-1185">Reference proteome</keyword>
<evidence type="ECO:0000256" key="1">
    <source>
        <dbReference type="SAM" id="MobiDB-lite"/>
    </source>
</evidence>
<feature type="compositionally biased region" description="Polar residues" evidence="1">
    <location>
        <begin position="99"/>
        <end position="111"/>
    </location>
</feature>
<evidence type="ECO:0000313" key="3">
    <source>
        <dbReference type="Proteomes" id="UP000660729"/>
    </source>
</evidence>
<proteinExistence type="predicted"/>
<dbReference type="PANTHER" id="PTHR10622:SF11">
    <property type="entry name" value="HET-DOMAIN-CONTAINING PROTEIN"/>
    <property type="match status" value="1"/>
</dbReference>
<protein>
    <submittedName>
        <fullName evidence="2">Vegetative incompatibility protein HET-E-1</fullName>
    </submittedName>
</protein>
<feature type="region of interest" description="Disordered" evidence="1">
    <location>
        <begin position="489"/>
        <end position="549"/>
    </location>
</feature>
<dbReference type="PANTHER" id="PTHR10622">
    <property type="entry name" value="HET DOMAIN-CONTAINING PROTEIN"/>
    <property type="match status" value="1"/>
</dbReference>
<name>A0A8H6VND9_9PEZI</name>
<organism evidence="2 3">
    <name type="scientific">Pseudocercospora fuligena</name>
    <dbReference type="NCBI Taxonomy" id="685502"/>
    <lineage>
        <taxon>Eukaryota</taxon>
        <taxon>Fungi</taxon>
        <taxon>Dikarya</taxon>
        <taxon>Ascomycota</taxon>
        <taxon>Pezizomycotina</taxon>
        <taxon>Dothideomycetes</taxon>
        <taxon>Dothideomycetidae</taxon>
        <taxon>Mycosphaerellales</taxon>
        <taxon>Mycosphaerellaceae</taxon>
        <taxon>Pseudocercospora</taxon>
    </lineage>
</organism>
<feature type="compositionally biased region" description="Polar residues" evidence="1">
    <location>
        <begin position="515"/>
        <end position="524"/>
    </location>
</feature>
<sequence length="549" mass="62024">MGDNLNHRISQVTGIPLRALYRHATPTDWVASFSSDEKKSWLRNRQTTKPEDRAYCLLGLCGVHMAPLYGEGANAWVRLEEEILKLETRIRSLPRGKTEQASQLDQSGQPPSTRPKRKYSDGDVTKPEARKSDHHAGHRKKQHRRTTVDGPPYTSRQLGELNLVLNKTFTVRAKESRSRYDDGLVLLIGWQSDSAARPYVSRLGKVMKTHFGYGVQHTWLPEEGAKRVMDDTMRNFTSRLLPERSLRIIHYETHTTCGDSLLRFEGLAKPDAWQSAVFDDFKEDISRCQTDILVTTNSTSATSALSSMGPSHGRRLELLSGASSSTSTADTDIYSQEFTPNICEVLKLYAEEKPKVELTTSMMHRRLYMLPPSISKVVLLSFTGQERGAITLQPLPKETQVSTPPPQETTAAVTLEVSMRLGSASQIDVKTMNELARAMQELPHIESFRFNHMYAPKVELENFMLSVTQAMKMRPLVTRLRKRIEAKRRLQAGHAVESETSSAPVTPISLPPPRDTSNPYNWNETRIAEESEESTSEEDDQIEEDSRNE</sequence>
<comment type="caution">
    <text evidence="2">The sequence shown here is derived from an EMBL/GenBank/DDBJ whole genome shotgun (WGS) entry which is preliminary data.</text>
</comment>
<dbReference type="AlphaFoldDB" id="A0A8H6VND9"/>
<accession>A0A8H6VND9</accession>